<name>A0ABQ8UXB0_9EUKA</name>
<dbReference type="PANTHER" id="PTHR11049:SF24">
    <property type="entry name" value="CYTOSOLIC ACYL COENZYME A THIOESTER HYDROLASE"/>
    <property type="match status" value="1"/>
</dbReference>
<keyword evidence="1" id="KW-0378">Hydrolase</keyword>
<dbReference type="EMBL" id="JAPMOS010000002">
    <property type="protein sequence ID" value="KAJ4462751.1"/>
    <property type="molecule type" value="Genomic_DNA"/>
</dbReference>
<dbReference type="PROSITE" id="PS51770">
    <property type="entry name" value="HOTDOG_ACOT"/>
    <property type="match status" value="1"/>
</dbReference>
<dbReference type="SUPFAM" id="SSF54637">
    <property type="entry name" value="Thioesterase/thiol ester dehydrase-isomerase"/>
    <property type="match status" value="1"/>
</dbReference>
<gene>
    <name evidence="3" type="ORF">PAPYR_768</name>
</gene>
<proteinExistence type="predicted"/>
<dbReference type="InterPro" id="IPR006683">
    <property type="entry name" value="Thioestr_dom"/>
</dbReference>
<evidence type="ECO:0000256" key="1">
    <source>
        <dbReference type="ARBA" id="ARBA00022801"/>
    </source>
</evidence>
<keyword evidence="4" id="KW-1185">Reference proteome</keyword>
<evidence type="ECO:0000313" key="3">
    <source>
        <dbReference type="EMBL" id="KAJ4462751.1"/>
    </source>
</evidence>
<sequence length="166" mass="18411">MRPEEFPHVVASHMVKSIDLNHHQTLFAGRMSEWMVETAFMTARNALACHPGNLVCKRVHKLDFRKPVPAGETFVLEGRVAHVGRTSISVYIEGYILVPQSAPVVTADGFVSFVHVTEGTDNIRPLPHGVNAEAPQDPKAIELWQYIEQERGGERPQQPAAPSVAR</sequence>
<dbReference type="InterPro" id="IPR029069">
    <property type="entry name" value="HotDog_dom_sf"/>
</dbReference>
<feature type="domain" description="HotDog ACOT-type" evidence="2">
    <location>
        <begin position="5"/>
        <end position="119"/>
    </location>
</feature>
<dbReference type="Gene3D" id="3.10.129.10">
    <property type="entry name" value="Hotdog Thioesterase"/>
    <property type="match status" value="1"/>
</dbReference>
<dbReference type="PANTHER" id="PTHR11049">
    <property type="entry name" value="ACYL COENZYME A THIOESTER HYDROLASE"/>
    <property type="match status" value="1"/>
</dbReference>
<reference evidence="3" key="1">
    <citation type="journal article" date="2022" name="bioRxiv">
        <title>Genomics of Preaxostyla Flagellates Illuminates Evolutionary Transitions and the Path Towards Mitochondrial Loss.</title>
        <authorList>
            <person name="Novak L.V.F."/>
            <person name="Treitli S.C."/>
            <person name="Pyrih J."/>
            <person name="Halakuc P."/>
            <person name="Pipaliya S.V."/>
            <person name="Vacek V."/>
            <person name="Brzon O."/>
            <person name="Soukal P."/>
            <person name="Eme L."/>
            <person name="Dacks J.B."/>
            <person name="Karnkowska A."/>
            <person name="Elias M."/>
            <person name="Hampl V."/>
        </authorList>
    </citation>
    <scope>NUCLEOTIDE SEQUENCE</scope>
    <source>
        <strain evidence="3">RCP-MX</strain>
    </source>
</reference>
<dbReference type="InterPro" id="IPR033120">
    <property type="entry name" value="HOTDOG_ACOT"/>
</dbReference>
<dbReference type="Proteomes" id="UP001141327">
    <property type="component" value="Unassembled WGS sequence"/>
</dbReference>
<evidence type="ECO:0000259" key="2">
    <source>
        <dbReference type="PROSITE" id="PS51770"/>
    </source>
</evidence>
<organism evidence="3 4">
    <name type="scientific">Paratrimastix pyriformis</name>
    <dbReference type="NCBI Taxonomy" id="342808"/>
    <lineage>
        <taxon>Eukaryota</taxon>
        <taxon>Metamonada</taxon>
        <taxon>Preaxostyla</taxon>
        <taxon>Paratrimastigidae</taxon>
        <taxon>Paratrimastix</taxon>
    </lineage>
</organism>
<protein>
    <submittedName>
        <fullName evidence="3">Thioesterase superfamily</fullName>
    </submittedName>
</protein>
<evidence type="ECO:0000313" key="4">
    <source>
        <dbReference type="Proteomes" id="UP001141327"/>
    </source>
</evidence>
<dbReference type="InterPro" id="IPR040170">
    <property type="entry name" value="Cytosol_ACT"/>
</dbReference>
<accession>A0ABQ8UXB0</accession>
<comment type="caution">
    <text evidence="3">The sequence shown here is derived from an EMBL/GenBank/DDBJ whole genome shotgun (WGS) entry which is preliminary data.</text>
</comment>
<dbReference type="Pfam" id="PF03061">
    <property type="entry name" value="4HBT"/>
    <property type="match status" value="1"/>
</dbReference>
<dbReference type="CDD" id="cd03442">
    <property type="entry name" value="BFIT_BACH"/>
    <property type="match status" value="1"/>
</dbReference>